<name>A0A0E9TVI7_ANGAN</name>
<dbReference type="AlphaFoldDB" id="A0A0E9TVI7"/>
<feature type="transmembrane region" description="Helical" evidence="1">
    <location>
        <begin position="6"/>
        <end position="26"/>
    </location>
</feature>
<keyword evidence="1" id="KW-0472">Membrane</keyword>
<reference evidence="2" key="2">
    <citation type="journal article" date="2015" name="Fish Shellfish Immunol.">
        <title>Early steps in the European eel (Anguilla anguilla)-Vibrio vulnificus interaction in the gills: Role of the RtxA13 toxin.</title>
        <authorList>
            <person name="Callol A."/>
            <person name="Pajuelo D."/>
            <person name="Ebbesson L."/>
            <person name="Teles M."/>
            <person name="MacKenzie S."/>
            <person name="Amaro C."/>
        </authorList>
    </citation>
    <scope>NUCLEOTIDE SEQUENCE</scope>
</reference>
<evidence type="ECO:0000313" key="2">
    <source>
        <dbReference type="EMBL" id="JAH57586.1"/>
    </source>
</evidence>
<organism evidence="2">
    <name type="scientific">Anguilla anguilla</name>
    <name type="common">European freshwater eel</name>
    <name type="synonym">Muraena anguilla</name>
    <dbReference type="NCBI Taxonomy" id="7936"/>
    <lineage>
        <taxon>Eukaryota</taxon>
        <taxon>Metazoa</taxon>
        <taxon>Chordata</taxon>
        <taxon>Craniata</taxon>
        <taxon>Vertebrata</taxon>
        <taxon>Euteleostomi</taxon>
        <taxon>Actinopterygii</taxon>
        <taxon>Neopterygii</taxon>
        <taxon>Teleostei</taxon>
        <taxon>Anguilliformes</taxon>
        <taxon>Anguillidae</taxon>
        <taxon>Anguilla</taxon>
    </lineage>
</organism>
<keyword evidence="1" id="KW-0812">Transmembrane</keyword>
<proteinExistence type="predicted"/>
<keyword evidence="1" id="KW-1133">Transmembrane helix</keyword>
<sequence>METQALVHPAYLSLLGGHMTYLYNVYQFSFIRI</sequence>
<reference evidence="2" key="1">
    <citation type="submission" date="2014-11" db="EMBL/GenBank/DDBJ databases">
        <authorList>
            <person name="Amaro Gonzalez C."/>
        </authorList>
    </citation>
    <scope>NUCLEOTIDE SEQUENCE</scope>
</reference>
<protein>
    <submittedName>
        <fullName evidence="2">Uncharacterized protein</fullName>
    </submittedName>
</protein>
<dbReference type="EMBL" id="GBXM01053810">
    <property type="protein sequence ID" value="JAH54767.1"/>
    <property type="molecule type" value="Transcribed_RNA"/>
</dbReference>
<accession>A0A0E9TVI7</accession>
<evidence type="ECO:0000256" key="1">
    <source>
        <dbReference type="SAM" id="Phobius"/>
    </source>
</evidence>
<dbReference type="EMBL" id="GBXM01050991">
    <property type="protein sequence ID" value="JAH57586.1"/>
    <property type="molecule type" value="Transcribed_RNA"/>
</dbReference>